<dbReference type="AlphaFoldDB" id="A0A3B1AQ03"/>
<dbReference type="InterPro" id="IPR036388">
    <property type="entry name" value="WH-like_DNA-bd_sf"/>
</dbReference>
<dbReference type="InterPro" id="IPR005119">
    <property type="entry name" value="LysR_subst-bd"/>
</dbReference>
<dbReference type="PRINTS" id="PR00039">
    <property type="entry name" value="HTHLYSR"/>
</dbReference>
<dbReference type="Pfam" id="PF00126">
    <property type="entry name" value="HTH_1"/>
    <property type="match status" value="1"/>
</dbReference>
<dbReference type="GO" id="GO:0003677">
    <property type="term" value="F:DNA binding"/>
    <property type="evidence" value="ECO:0007669"/>
    <property type="project" value="UniProtKB-KW"/>
</dbReference>
<dbReference type="InterPro" id="IPR058163">
    <property type="entry name" value="LysR-type_TF_proteobact-type"/>
</dbReference>
<dbReference type="EMBL" id="UOFS01000043">
    <property type="protein sequence ID" value="VAX00320.1"/>
    <property type="molecule type" value="Genomic_DNA"/>
</dbReference>
<evidence type="ECO:0000313" key="6">
    <source>
        <dbReference type="EMBL" id="VAX00320.1"/>
    </source>
</evidence>
<accession>A0A3B1AQ03</accession>
<keyword evidence="3" id="KW-0238">DNA-binding</keyword>
<evidence type="ECO:0000256" key="4">
    <source>
        <dbReference type="ARBA" id="ARBA00023163"/>
    </source>
</evidence>
<dbReference type="FunFam" id="3.40.190.290:FF:000001">
    <property type="entry name" value="Transcriptional regulator, LysR family"/>
    <property type="match status" value="1"/>
</dbReference>
<dbReference type="CDD" id="cd08422">
    <property type="entry name" value="PBP2_CrgA_like"/>
    <property type="match status" value="1"/>
</dbReference>
<proteinExistence type="inferred from homology"/>
<dbReference type="Gene3D" id="3.40.190.290">
    <property type="match status" value="1"/>
</dbReference>
<organism evidence="6">
    <name type="scientific">hydrothermal vent metagenome</name>
    <dbReference type="NCBI Taxonomy" id="652676"/>
    <lineage>
        <taxon>unclassified sequences</taxon>
        <taxon>metagenomes</taxon>
        <taxon>ecological metagenomes</taxon>
    </lineage>
</organism>
<keyword evidence="4" id="KW-0804">Transcription</keyword>
<feature type="domain" description="HTH lysR-type" evidence="5">
    <location>
        <begin position="1"/>
        <end position="59"/>
    </location>
</feature>
<dbReference type="PANTHER" id="PTHR30537:SF5">
    <property type="entry name" value="HTH-TYPE TRANSCRIPTIONAL ACTIVATOR TTDR-RELATED"/>
    <property type="match status" value="1"/>
</dbReference>
<gene>
    <name evidence="6" type="ORF">MNBD_GAMMA22-109</name>
</gene>
<dbReference type="PANTHER" id="PTHR30537">
    <property type="entry name" value="HTH-TYPE TRANSCRIPTIONAL REGULATOR"/>
    <property type="match status" value="1"/>
</dbReference>
<name>A0A3B1AQ03_9ZZZZ</name>
<evidence type="ECO:0000256" key="1">
    <source>
        <dbReference type="ARBA" id="ARBA00009437"/>
    </source>
</evidence>
<dbReference type="SUPFAM" id="SSF46785">
    <property type="entry name" value="Winged helix' DNA-binding domain"/>
    <property type="match status" value="1"/>
</dbReference>
<dbReference type="Gene3D" id="1.10.10.10">
    <property type="entry name" value="Winged helix-like DNA-binding domain superfamily/Winged helix DNA-binding domain"/>
    <property type="match status" value="1"/>
</dbReference>
<dbReference type="PROSITE" id="PS50931">
    <property type="entry name" value="HTH_LYSR"/>
    <property type="match status" value="1"/>
</dbReference>
<evidence type="ECO:0000256" key="2">
    <source>
        <dbReference type="ARBA" id="ARBA00023015"/>
    </source>
</evidence>
<dbReference type="SUPFAM" id="SSF53850">
    <property type="entry name" value="Periplasmic binding protein-like II"/>
    <property type="match status" value="1"/>
</dbReference>
<reference evidence="6" key="1">
    <citation type="submission" date="2018-06" db="EMBL/GenBank/DDBJ databases">
        <authorList>
            <person name="Zhirakovskaya E."/>
        </authorList>
    </citation>
    <scope>NUCLEOTIDE SEQUENCE</scope>
</reference>
<protein>
    <submittedName>
        <fullName evidence="6">Transcriptional regulator, LysR family</fullName>
    </submittedName>
</protein>
<sequence length="294" mass="33067">MDRFEEIQTFIGIVKAGSFSLAAERLNIAKSAVSRRLVDLETRLGIQLLTRTTRRINLTESGREYYDRCQLILADLEETEQNLSTCAIALSGSIRIAAPLSFGISHLSPIINQFLELHPHIKIELELNDRIVNFMEEQVDLAIRIGDLADSSLVGRKLATSHLIICAAPAYLQKFGEPKIPSDLVQHDGFNYSYASSASWTFDNIKMPIRMNYRLRANNGDVLVNAAIEGLGILLTPKFIAANAIEQGLLIPILTQYELSSAGIYAVYQQQRHLPQRMRELIDYLVENFKINSF</sequence>
<comment type="similarity">
    <text evidence="1">Belongs to the LysR transcriptional regulatory family.</text>
</comment>
<keyword evidence="2" id="KW-0805">Transcription regulation</keyword>
<dbReference type="InterPro" id="IPR000847">
    <property type="entry name" value="LysR_HTH_N"/>
</dbReference>
<evidence type="ECO:0000256" key="3">
    <source>
        <dbReference type="ARBA" id="ARBA00023125"/>
    </source>
</evidence>
<evidence type="ECO:0000259" key="5">
    <source>
        <dbReference type="PROSITE" id="PS50931"/>
    </source>
</evidence>
<dbReference type="GO" id="GO:0003700">
    <property type="term" value="F:DNA-binding transcription factor activity"/>
    <property type="evidence" value="ECO:0007669"/>
    <property type="project" value="InterPro"/>
</dbReference>
<dbReference type="InterPro" id="IPR036390">
    <property type="entry name" value="WH_DNA-bd_sf"/>
</dbReference>
<dbReference type="FunFam" id="1.10.10.10:FF:000001">
    <property type="entry name" value="LysR family transcriptional regulator"/>
    <property type="match status" value="1"/>
</dbReference>
<dbReference type="Pfam" id="PF03466">
    <property type="entry name" value="LysR_substrate"/>
    <property type="match status" value="1"/>
</dbReference>